<evidence type="ECO:0000313" key="8">
    <source>
        <dbReference type="EMBL" id="MDN3577892.1"/>
    </source>
</evidence>
<dbReference type="PROSITE" id="PS00455">
    <property type="entry name" value="AMP_BINDING"/>
    <property type="match status" value="1"/>
</dbReference>
<evidence type="ECO:0000259" key="7">
    <source>
        <dbReference type="PROSITE" id="PS50075"/>
    </source>
</evidence>
<keyword evidence="5" id="KW-0276">Fatty acid metabolism</keyword>
<dbReference type="PROSITE" id="PS50075">
    <property type="entry name" value="CARRIER"/>
    <property type="match status" value="1"/>
</dbReference>
<evidence type="ECO:0000256" key="4">
    <source>
        <dbReference type="ARBA" id="ARBA00022598"/>
    </source>
</evidence>
<dbReference type="InterPro" id="IPR020845">
    <property type="entry name" value="AMP-binding_CS"/>
</dbReference>
<dbReference type="PANTHER" id="PTHR22754:SF32">
    <property type="entry name" value="DISCO-INTERACTING PROTEIN 2"/>
    <property type="match status" value="1"/>
</dbReference>
<dbReference type="Gene3D" id="3.40.50.12780">
    <property type="entry name" value="N-terminal domain of ligase-like"/>
    <property type="match status" value="1"/>
</dbReference>
<dbReference type="InterPro" id="IPR045851">
    <property type="entry name" value="AMP-bd_C_sf"/>
</dbReference>
<name>A0ABT8B6K3_9NEIS</name>
<sequence length="745" mass="81197">MTSSDIHIQVLGGEGGLLAADELMSGQGGHAHYRNGPADCHTFLDLLKYRVESAPREMVYTVLGEDAEQEETLSYFELESLVTRIAHAIKGVQRLEEAGQSKVVLVLPQGKYFVAGFYACLAAGAIAVPTFPPRNPLQRDRLKLILQDLQDPIVLTDLAGLDGLLDDIEQDAALKGLRWLSMEDCLGERAGHFSEFQANPDDIAMLQYTSGSTGKPKGVIVSNRNLVENSRLIEQCFGHREGVSRSVIWLPPYHDMGLVGGILQPVCAGFATMLMPTNLVLRSPYRWLEAVSRFRGTSSGGPNFAFELCVNNIRDRQLEQLDLSSWNIAFCGAEPINYHTMQRFAERFGRVGFDPAALYPCYGMAEATLMVSGKPLDTHFKALSVSARELGKNQLSPLPETDPESRYLVSSGRPHDSLDVRVVDPQLGIALKDGEIGEIWISGPSVAQGYWNDPAKTRQQFGLHIGGQAGHYMRSGDLGFLADGELFVTGRLKEVIIIRGVNFYPQDLEYEAAVACAELKSGRAVAFSVEAQEREQLVLAIEARQADLDFASLVVAINQRLIQKFGIKADKVVFVPRKTVKITSSGKLQRVALKGEYLDGSLSSYFSWCEAGGDVSGASHEQATGAALAVLDLASADSICLWLRAMIAKLNRCSLEHVRAEDPFAALGLDSVSALHILSVLEAEHGVLVSPESLYQFNTPQSLASEIARLSYLRSAAASAVHELCELAATPETLVPSQDNYAIPT</sequence>
<comment type="caution">
    <text evidence="8">The sequence shown here is derived from an EMBL/GenBank/DDBJ whole genome shotgun (WGS) entry which is preliminary data.</text>
</comment>
<dbReference type="InterPro" id="IPR020806">
    <property type="entry name" value="PKS_PP-bd"/>
</dbReference>
<dbReference type="SMART" id="SM00823">
    <property type="entry name" value="PKS_PP"/>
    <property type="match status" value="1"/>
</dbReference>
<gene>
    <name evidence="8" type="ORF">QWZ03_14045</name>
</gene>
<evidence type="ECO:0000256" key="3">
    <source>
        <dbReference type="ARBA" id="ARBA00022553"/>
    </source>
</evidence>
<evidence type="ECO:0000256" key="5">
    <source>
        <dbReference type="ARBA" id="ARBA00022832"/>
    </source>
</evidence>
<keyword evidence="6" id="KW-0443">Lipid metabolism</keyword>
<reference evidence="8" key="1">
    <citation type="journal article" date="2014" name="Int. J. Syst. Evol. Microbiol.">
        <title>Complete genome of a new Firmicutes species belonging to the dominant human colonic microbiota ('Ruminococcus bicirculans') reveals two chromosomes and a selective capacity to utilize plant glucans.</title>
        <authorList>
            <consortium name="NISC Comparative Sequencing Program"/>
            <person name="Wegmann U."/>
            <person name="Louis P."/>
            <person name="Goesmann A."/>
            <person name="Henrissat B."/>
            <person name="Duncan S.H."/>
            <person name="Flint H.J."/>
        </authorList>
    </citation>
    <scope>NUCLEOTIDE SEQUENCE</scope>
    <source>
        <strain evidence="8">CECT 7703</strain>
    </source>
</reference>
<dbReference type="Pfam" id="PF23024">
    <property type="entry name" value="AMP-dom_DIP2-like"/>
    <property type="match status" value="1"/>
</dbReference>
<dbReference type="SUPFAM" id="SSF56801">
    <property type="entry name" value="Acetyl-CoA synthetase-like"/>
    <property type="match status" value="1"/>
</dbReference>
<keyword evidence="4" id="KW-0436">Ligase</keyword>
<keyword evidence="3" id="KW-0597">Phosphoprotein</keyword>
<dbReference type="Gene3D" id="1.10.1200.10">
    <property type="entry name" value="ACP-like"/>
    <property type="match status" value="1"/>
</dbReference>
<feature type="domain" description="Carrier" evidence="7">
    <location>
        <begin position="634"/>
        <end position="711"/>
    </location>
</feature>
<evidence type="ECO:0000313" key="9">
    <source>
        <dbReference type="Proteomes" id="UP001180081"/>
    </source>
</evidence>
<dbReference type="Pfam" id="PF00550">
    <property type="entry name" value="PP-binding"/>
    <property type="match status" value="1"/>
</dbReference>
<keyword evidence="9" id="KW-1185">Reference proteome</keyword>
<keyword evidence="2" id="KW-0596">Phosphopantetheine</keyword>
<dbReference type="SUPFAM" id="SSF47336">
    <property type="entry name" value="ACP-like"/>
    <property type="match status" value="1"/>
</dbReference>
<dbReference type="InterPro" id="IPR009081">
    <property type="entry name" value="PP-bd_ACP"/>
</dbReference>
<dbReference type="InterPro" id="IPR000873">
    <property type="entry name" value="AMP-dep_synth/lig_dom"/>
</dbReference>
<dbReference type="InterPro" id="IPR025110">
    <property type="entry name" value="AMP-bd_C"/>
</dbReference>
<proteinExistence type="inferred from homology"/>
<dbReference type="PANTHER" id="PTHR22754">
    <property type="entry name" value="DISCO-INTERACTING PROTEIN 2 DIP2 -RELATED"/>
    <property type="match status" value="1"/>
</dbReference>
<dbReference type="CDD" id="cd05931">
    <property type="entry name" value="FAAL"/>
    <property type="match status" value="1"/>
</dbReference>
<evidence type="ECO:0000256" key="1">
    <source>
        <dbReference type="ARBA" id="ARBA00006432"/>
    </source>
</evidence>
<dbReference type="Proteomes" id="UP001180081">
    <property type="component" value="Unassembled WGS sequence"/>
</dbReference>
<dbReference type="InterPro" id="IPR040097">
    <property type="entry name" value="FAAL/FAAC"/>
</dbReference>
<dbReference type="EMBL" id="JAUFPU010000018">
    <property type="protein sequence ID" value="MDN3577892.1"/>
    <property type="molecule type" value="Genomic_DNA"/>
</dbReference>
<dbReference type="InterPro" id="IPR042099">
    <property type="entry name" value="ANL_N_sf"/>
</dbReference>
<dbReference type="InterPro" id="IPR036736">
    <property type="entry name" value="ACP-like_sf"/>
</dbReference>
<protein>
    <submittedName>
        <fullName evidence="8">AMP-binding protein</fullName>
    </submittedName>
</protein>
<comment type="similarity">
    <text evidence="1">Belongs to the ATP-dependent AMP-binding enzyme family.</text>
</comment>
<reference evidence="8" key="2">
    <citation type="submission" date="2023-06" db="EMBL/GenBank/DDBJ databases">
        <authorList>
            <person name="Lucena T."/>
            <person name="Sun Q."/>
        </authorList>
    </citation>
    <scope>NUCLEOTIDE SEQUENCE</scope>
    <source>
        <strain evidence="8">CECT 7703</strain>
    </source>
</reference>
<dbReference type="Pfam" id="PF00501">
    <property type="entry name" value="AMP-binding"/>
    <property type="match status" value="1"/>
</dbReference>
<accession>A0ABT8B6K3</accession>
<evidence type="ECO:0000256" key="6">
    <source>
        <dbReference type="ARBA" id="ARBA00023098"/>
    </source>
</evidence>
<dbReference type="RefSeq" id="WP_290333296.1">
    <property type="nucleotide sequence ID" value="NZ_JAUFPU010000018.1"/>
</dbReference>
<organism evidence="8 9">
    <name type="scientific">Chitinimonas viridis</name>
    <dbReference type="NCBI Taxonomy" id="664880"/>
    <lineage>
        <taxon>Bacteria</taxon>
        <taxon>Pseudomonadati</taxon>
        <taxon>Pseudomonadota</taxon>
        <taxon>Betaproteobacteria</taxon>
        <taxon>Neisseriales</taxon>
        <taxon>Chitinibacteraceae</taxon>
        <taxon>Chitinimonas</taxon>
    </lineage>
</organism>
<evidence type="ECO:0000256" key="2">
    <source>
        <dbReference type="ARBA" id="ARBA00022450"/>
    </source>
</evidence>
<dbReference type="Gene3D" id="3.30.300.30">
    <property type="match status" value="1"/>
</dbReference>